<protein>
    <recommendedName>
        <fullName evidence="1">Polymerase beta nucleotidyltransferase domain-containing protein</fullName>
    </recommendedName>
</protein>
<dbReference type="CDD" id="cd05403">
    <property type="entry name" value="NT_KNTase_like"/>
    <property type="match status" value="1"/>
</dbReference>
<evidence type="ECO:0000313" key="3">
    <source>
        <dbReference type="Proteomes" id="UP000052008"/>
    </source>
</evidence>
<dbReference type="Gene3D" id="1.10.10.10">
    <property type="entry name" value="Winged helix-like DNA-binding domain superfamily/Winged helix DNA-binding domain"/>
    <property type="match status" value="1"/>
</dbReference>
<gene>
    <name evidence="2" type="ORF">AMJ39_04120</name>
</gene>
<dbReference type="CDD" id="cd00090">
    <property type="entry name" value="HTH_ARSR"/>
    <property type="match status" value="1"/>
</dbReference>
<accession>A0A0S7WTQ6</accession>
<dbReference type="STRING" id="1703770.AMJ39_04120"/>
<reference evidence="2 3" key="1">
    <citation type="journal article" date="2015" name="Microbiome">
        <title>Genomic resolution of linkages in carbon, nitrogen, and sulfur cycling among widespread estuary sediment bacteria.</title>
        <authorList>
            <person name="Baker B.J."/>
            <person name="Lazar C.S."/>
            <person name="Teske A.P."/>
            <person name="Dick G.J."/>
        </authorList>
    </citation>
    <scope>NUCLEOTIDE SEQUENCE [LARGE SCALE GENOMIC DNA]</scope>
    <source>
        <strain evidence="2">DG_24</strain>
    </source>
</reference>
<proteinExistence type="predicted"/>
<evidence type="ECO:0000259" key="1">
    <source>
        <dbReference type="Pfam" id="PF18765"/>
    </source>
</evidence>
<evidence type="ECO:0000313" key="2">
    <source>
        <dbReference type="EMBL" id="KPJ53565.1"/>
    </source>
</evidence>
<dbReference type="InterPro" id="IPR041633">
    <property type="entry name" value="Polbeta"/>
</dbReference>
<feature type="domain" description="Polymerase beta nucleotidyltransferase" evidence="1">
    <location>
        <begin position="99"/>
        <end position="154"/>
    </location>
</feature>
<dbReference type="InterPro" id="IPR043519">
    <property type="entry name" value="NT_sf"/>
</dbReference>
<dbReference type="SUPFAM" id="SSF46785">
    <property type="entry name" value="Winged helix' DNA-binding domain"/>
    <property type="match status" value="1"/>
</dbReference>
<comment type="caution">
    <text evidence="2">The sequence shown here is derived from an EMBL/GenBank/DDBJ whole genome shotgun (WGS) entry which is preliminary data.</text>
</comment>
<dbReference type="Gene3D" id="3.30.460.10">
    <property type="entry name" value="Beta Polymerase, domain 2"/>
    <property type="match status" value="1"/>
</dbReference>
<name>A0A0S7WTQ6_UNCT6</name>
<dbReference type="Proteomes" id="UP000052008">
    <property type="component" value="Unassembled WGS sequence"/>
</dbReference>
<dbReference type="InterPro" id="IPR036390">
    <property type="entry name" value="WH_DNA-bd_sf"/>
</dbReference>
<dbReference type="EMBL" id="LIZS01000016">
    <property type="protein sequence ID" value="KPJ53565.1"/>
    <property type="molecule type" value="Genomic_DNA"/>
</dbReference>
<dbReference type="Pfam" id="PF18765">
    <property type="entry name" value="Polbeta"/>
    <property type="match status" value="1"/>
</dbReference>
<sequence>MKGHLNRLFSSTVRAELLALFLSHPTEGFYLHGLAKELGKRPSSLQRELENLERIGLLTSSKEANVRYYRIDQDCPIYPDLKAIFLKTVGIGDFLRQRMSSVKDVQICFIYGSVAKGNEEIGSDIDIMIIGRLDLDELSRAIDEAEESLRREINCTVFTPEEWEQKQGTSFVRQIRAQPKIYLIGSEDAL</sequence>
<organism evidence="2 3">
    <name type="scientific">candidate division TA06 bacterium DG_24</name>
    <dbReference type="NCBI Taxonomy" id="1703770"/>
    <lineage>
        <taxon>Bacteria</taxon>
        <taxon>Bacteria division TA06</taxon>
    </lineage>
</organism>
<dbReference type="InterPro" id="IPR011991">
    <property type="entry name" value="ArsR-like_HTH"/>
</dbReference>
<dbReference type="AlphaFoldDB" id="A0A0S7WTQ6"/>
<dbReference type="InterPro" id="IPR036388">
    <property type="entry name" value="WH-like_DNA-bd_sf"/>
</dbReference>
<dbReference type="SUPFAM" id="SSF81301">
    <property type="entry name" value="Nucleotidyltransferase"/>
    <property type="match status" value="1"/>
</dbReference>